<organism evidence="1">
    <name type="scientific">Placozoa sp. H2</name>
    <dbReference type="NCBI Taxonomy" id="573895"/>
    <lineage>
        <taxon>Eukaryota</taxon>
        <taxon>Metazoa</taxon>
        <taxon>Placozoa</taxon>
    </lineage>
</organism>
<dbReference type="AlphaFoldDB" id="A0A7I6NEB7"/>
<geneLocation type="mitochondrion" evidence="1"/>
<evidence type="ECO:0000313" key="1">
    <source>
        <dbReference type="EMBL" id="BBI37374.1"/>
    </source>
</evidence>
<accession>A0A7I6NEB7</accession>
<proteinExistence type="predicted"/>
<protein>
    <submittedName>
        <fullName evidence="1">Uncharacterized protein</fullName>
    </submittedName>
</protein>
<name>A0A7I6NEB7_9METZ</name>
<keyword evidence="1" id="KW-0496">Mitochondrion</keyword>
<reference evidence="1" key="1">
    <citation type="journal article" date="2020" name="Genome Biol.">
        <title>Mitochondrial genome evolution of placozoans: gene rearrangements and repeat expansions.</title>
        <authorList>
            <person name="Miyazawa H."/>
            <person name="Osigus H.J."/>
            <person name="Rolfes S."/>
            <person name="Kamm K."/>
            <person name="Schierwater B."/>
            <person name="Nakano H."/>
        </authorList>
    </citation>
    <scope>NUCLEOTIDE SEQUENCE</scope>
    <source>
        <strain evidence="1">SMD_13</strain>
    </source>
</reference>
<sequence>MNTKNNEFFIYGGFKSYNSFFEIEKFKTSLQLTAEIKRFLNLLNENIYTVLIIFVYSREHKPEYKTGSRAYRVLKDSSPNVVSTIFFAEVERNFLMYKAPKAPDPASILLAYRPWLPQDFRLDPARVREQVRTDLQVGAQRAPDPGSNGSPFLKCSIPFYNHFIMSPLITVGRRRRPNPNPKFKVKRGYRLFNGGIQWIPP</sequence>
<dbReference type="EMBL" id="LC460468">
    <property type="protein sequence ID" value="BBI37374.1"/>
    <property type="molecule type" value="Genomic_DNA"/>
</dbReference>